<reference evidence="1 2" key="1">
    <citation type="submission" date="2018-08" db="EMBL/GenBank/DDBJ databases">
        <title>Muricauda nanhaiensis sp. nov., isolated from seawater of the South China Sea.</title>
        <authorList>
            <person name="Dang Y."/>
        </authorList>
    </citation>
    <scope>NUCLEOTIDE SEQUENCE [LARGE SCALE GENOMIC DNA]</scope>
    <source>
        <strain evidence="1 2">SM1704</strain>
    </source>
</reference>
<gene>
    <name evidence="1" type="ORF">DX873_03275</name>
</gene>
<name>A0A371JTR9_9FLAO</name>
<protein>
    <recommendedName>
        <fullName evidence="3">PorT family protein</fullName>
    </recommendedName>
</protein>
<dbReference type="AlphaFoldDB" id="A0A371JTR9"/>
<accession>A0A371JTR9</accession>
<dbReference type="Proteomes" id="UP000261828">
    <property type="component" value="Unassembled WGS sequence"/>
</dbReference>
<dbReference type="RefSeq" id="WP_116183088.1">
    <property type="nucleotide sequence ID" value="NZ_QTJX01000001.1"/>
</dbReference>
<keyword evidence="2" id="KW-1185">Reference proteome</keyword>
<evidence type="ECO:0008006" key="3">
    <source>
        <dbReference type="Google" id="ProtNLM"/>
    </source>
</evidence>
<evidence type="ECO:0000313" key="1">
    <source>
        <dbReference type="EMBL" id="RDY61204.1"/>
    </source>
</evidence>
<sequence length="403" mass="46131">MKKLTSLVLLFSTLGMFSQTKFEKGYFIDNQNNKVECLIKNLRWLNNPKEIQYKLNENGDERSFSVENSKGFQVYNGPYYHRVSGEFPITTALTTDKGIEATPKLVDREVFVKEIITGKASLYEYYDENERNFVLFTTEDKQTPIILLYKQYIRVNSNDIKENNIYRRQLLEHLNCGTVEDIQKTAYTRKSLVSYILSYNKCVDPLHEGKEIDKASFKTKTKLGLIVFGGVANYGFDPSSIRDIDFENKVSPTVGLELEAILPFGNNKWSVFLSSQYASYKAKGKTTLNNVELEVGDIELSQIVNNFGGRHYMFFSNNLSVFMQFGATLDHNTTKNFNPNSEFRRSVYEIRSFNFGGFGGVGLSIDQKYYLNTTYFVGGSILRNDLDSPNNLKRFVVSVGVKL</sequence>
<comment type="caution">
    <text evidence="1">The sequence shown here is derived from an EMBL/GenBank/DDBJ whole genome shotgun (WGS) entry which is preliminary data.</text>
</comment>
<proteinExistence type="predicted"/>
<dbReference type="OrthoDB" id="921445at2"/>
<organism evidence="1 2">
    <name type="scientific">Flagellimonas nanhaiensis</name>
    <dbReference type="NCBI Taxonomy" id="2292706"/>
    <lineage>
        <taxon>Bacteria</taxon>
        <taxon>Pseudomonadati</taxon>
        <taxon>Bacteroidota</taxon>
        <taxon>Flavobacteriia</taxon>
        <taxon>Flavobacteriales</taxon>
        <taxon>Flavobacteriaceae</taxon>
        <taxon>Flagellimonas</taxon>
    </lineage>
</organism>
<dbReference type="EMBL" id="QTJX01000001">
    <property type="protein sequence ID" value="RDY61204.1"/>
    <property type="molecule type" value="Genomic_DNA"/>
</dbReference>
<evidence type="ECO:0000313" key="2">
    <source>
        <dbReference type="Proteomes" id="UP000261828"/>
    </source>
</evidence>